<dbReference type="Gene3D" id="2.60.120.260">
    <property type="entry name" value="Galactose-binding domain-like"/>
    <property type="match status" value="1"/>
</dbReference>
<dbReference type="Proteomes" id="UP000223622">
    <property type="component" value="Segment"/>
</dbReference>
<sequence>MAKHFRLFGRPLMADEVLPGLSVTGVLDGYTAGAAYESRLSINNPQGRCTVEVLESSLPPGAVVRVDNLTKQVVVKWAAYVEVVAEETEVPNGGFEQGDDGTWVTGEGWAIGTGDDFSTYEGEYSARFANVKTKGSDLVLPLIPAKVNDYIKVRAQVQQGSSSEGNAGARVWLTYHDAGGKQIGDHPGNLITSGKDGAWKETSAEGGAPANTAGVIVRIAAYRNKQNRPLFVDKVTWNHKYKLGQNDDDTYKLYLKVTDSANRVAYWRGTIDELGIYVTSKLYGFYETEGLQASSEFVSYNNRDMLPPEDYSIAGSRFVSWDFTSIRRELAAGVESTQVGSSFVSWEIKAIRQDYNAGIENTLVSSSFHSFTIKQHPVVNQPLDATVSARSGFVSWSFA</sequence>
<keyword evidence="2" id="KW-1185">Reference proteome</keyword>
<proteinExistence type="predicted"/>
<reference evidence="1 2" key="1">
    <citation type="submission" date="2015-11" db="EMBL/GenBank/DDBJ databases">
        <title>Bacteriophages of Xanthomonas arboricola pv. juglandis: Characterization of two phages.</title>
        <authorList>
            <person name="Domotor D."/>
            <person name="Frank T."/>
            <person name="Rakhely G."/>
            <person name="Doffkay Z."/>
            <person name="Schneider G."/>
            <person name="Kovacs T."/>
        </authorList>
    </citation>
    <scope>NUCLEOTIDE SEQUENCE [LARGE SCALE GENOMIC DNA]</scope>
</reference>
<organism evidence="1 2">
    <name type="scientific">Xanthomonas phage XAJ24</name>
    <dbReference type="NCBI Taxonomy" id="1775250"/>
    <lineage>
        <taxon>Viruses</taxon>
        <taxon>Duplodnaviria</taxon>
        <taxon>Heunggongvirae</taxon>
        <taxon>Uroviricota</taxon>
        <taxon>Caudoviricetes</taxon>
        <taxon>Autographivirales</taxon>
        <taxon>Autonotataviridae</taxon>
        <taxon>Gujervirinae</taxon>
        <taxon>Pradovirus</taxon>
        <taxon>Pradovirus XAJ24</taxon>
    </lineage>
</organism>
<dbReference type="KEGG" id="vg:54976016"/>
<accession>A0A1I9L2B7</accession>
<dbReference type="EMBL" id="KU197013">
    <property type="protein sequence ID" value="AMW36104.1"/>
    <property type="molecule type" value="Genomic_DNA"/>
</dbReference>
<dbReference type="RefSeq" id="YP_009785949.1">
    <property type="nucleotide sequence ID" value="NC_047762.1"/>
</dbReference>
<dbReference type="GeneID" id="54976016"/>
<evidence type="ECO:0000313" key="1">
    <source>
        <dbReference type="EMBL" id="AMW36104.1"/>
    </source>
</evidence>
<evidence type="ECO:0000313" key="2">
    <source>
        <dbReference type="Proteomes" id="UP000223622"/>
    </source>
</evidence>
<name>A0A1I9L2B7_9CAUD</name>
<protein>
    <submittedName>
        <fullName evidence="1">Tail fiber protein</fullName>
    </submittedName>
</protein>